<name>A0A330M388_9GAMM</name>
<feature type="region of interest" description="Disordered" evidence="1">
    <location>
        <begin position="36"/>
        <end position="58"/>
    </location>
</feature>
<dbReference type="EMBL" id="LS483452">
    <property type="protein sequence ID" value="SQH75500.1"/>
    <property type="molecule type" value="Genomic_DNA"/>
</dbReference>
<evidence type="ECO:0000256" key="1">
    <source>
        <dbReference type="SAM" id="MobiDB-lite"/>
    </source>
</evidence>
<sequence>MTHSPSTPQYLRLTEHFQKIAHFEHAWRVQRANNDWQGFKPLSDPAQDTQAPQQSIHH</sequence>
<accession>A0A330M388</accession>
<feature type="compositionally biased region" description="Polar residues" evidence="1">
    <location>
        <begin position="46"/>
        <end position="58"/>
    </location>
</feature>
<gene>
    <name evidence="2" type="ORF">SHEWBE_1534</name>
</gene>
<evidence type="ECO:0000313" key="2">
    <source>
        <dbReference type="EMBL" id="SQH75500.1"/>
    </source>
</evidence>
<dbReference type="Proteomes" id="UP000250123">
    <property type="component" value="Chromosome SHEWBE"/>
</dbReference>
<organism evidence="2 3">
    <name type="scientific">Shewanella benthica</name>
    <dbReference type="NCBI Taxonomy" id="43661"/>
    <lineage>
        <taxon>Bacteria</taxon>
        <taxon>Pseudomonadati</taxon>
        <taxon>Pseudomonadota</taxon>
        <taxon>Gammaproteobacteria</taxon>
        <taxon>Alteromonadales</taxon>
        <taxon>Shewanellaceae</taxon>
        <taxon>Shewanella</taxon>
    </lineage>
</organism>
<dbReference type="AlphaFoldDB" id="A0A330M388"/>
<reference evidence="3" key="1">
    <citation type="submission" date="2018-06" db="EMBL/GenBank/DDBJ databases">
        <authorList>
            <person name="Cea G.-C."/>
            <person name="William W."/>
        </authorList>
    </citation>
    <scope>NUCLEOTIDE SEQUENCE [LARGE SCALE GENOMIC DNA]</scope>
    <source>
        <strain evidence="3">DB21MT-2</strain>
    </source>
</reference>
<dbReference type="KEGG" id="sbk:SHEWBE_1534"/>
<protein>
    <submittedName>
        <fullName evidence="2">Uncharacterized protein</fullName>
    </submittedName>
</protein>
<evidence type="ECO:0000313" key="3">
    <source>
        <dbReference type="Proteomes" id="UP000250123"/>
    </source>
</evidence>
<dbReference type="RefSeq" id="WP_172605657.1">
    <property type="nucleotide sequence ID" value="NZ_LS483452.1"/>
</dbReference>
<proteinExistence type="predicted"/>